<organism evidence="2">
    <name type="scientific">viral metagenome</name>
    <dbReference type="NCBI Taxonomy" id="1070528"/>
    <lineage>
        <taxon>unclassified sequences</taxon>
        <taxon>metagenomes</taxon>
        <taxon>organismal metagenomes</taxon>
    </lineage>
</organism>
<evidence type="ECO:0000313" key="2">
    <source>
        <dbReference type="EMBL" id="QHT74872.1"/>
    </source>
</evidence>
<proteinExistence type="predicted"/>
<keyword evidence="1" id="KW-0472">Membrane</keyword>
<evidence type="ECO:0000256" key="1">
    <source>
        <dbReference type="SAM" id="Phobius"/>
    </source>
</evidence>
<keyword evidence="1" id="KW-1133">Transmembrane helix</keyword>
<name>A0A6C0H2U3_9ZZZZ</name>
<feature type="transmembrane region" description="Helical" evidence="1">
    <location>
        <begin position="39"/>
        <end position="63"/>
    </location>
</feature>
<dbReference type="AlphaFoldDB" id="A0A6C0H2U3"/>
<keyword evidence="1" id="KW-0812">Transmembrane</keyword>
<sequence>MQIATKYFQTCAILMGLSFTCGLSWSICGIVVMHNIEHVVTGVCLIGLSAVGSVLSFVTYLLYGVDNREPNLIRIDVREKNNRSLSILVFETDIVHVAVGPNTPPKIVLFESNI</sequence>
<feature type="transmembrane region" description="Helical" evidence="1">
    <location>
        <begin position="12"/>
        <end position="33"/>
    </location>
</feature>
<accession>A0A6C0H2U3</accession>
<protein>
    <submittedName>
        <fullName evidence="2">Uncharacterized protein</fullName>
    </submittedName>
</protein>
<dbReference type="EMBL" id="MN739859">
    <property type="protein sequence ID" value="QHT74872.1"/>
    <property type="molecule type" value="Genomic_DNA"/>
</dbReference>
<reference evidence="2" key="1">
    <citation type="journal article" date="2020" name="Nature">
        <title>Giant virus diversity and host interactions through global metagenomics.</title>
        <authorList>
            <person name="Schulz F."/>
            <person name="Roux S."/>
            <person name="Paez-Espino D."/>
            <person name="Jungbluth S."/>
            <person name="Walsh D.A."/>
            <person name="Denef V.J."/>
            <person name="McMahon K.D."/>
            <person name="Konstantinidis K.T."/>
            <person name="Eloe-Fadrosh E.A."/>
            <person name="Kyrpides N.C."/>
            <person name="Woyke T."/>
        </authorList>
    </citation>
    <scope>NUCLEOTIDE SEQUENCE</scope>
    <source>
        <strain evidence="2">GVMAG-M-3300023179-62</strain>
    </source>
</reference>